<feature type="transmembrane region" description="Helical" evidence="1">
    <location>
        <begin position="76"/>
        <end position="99"/>
    </location>
</feature>
<keyword evidence="1" id="KW-0812">Transmembrane</keyword>
<evidence type="ECO:0000313" key="2">
    <source>
        <dbReference type="EMBL" id="MFD2263055.1"/>
    </source>
</evidence>
<protein>
    <recommendedName>
        <fullName evidence="4">Ferric oxidoreductase domain-containing protein</fullName>
    </recommendedName>
</protein>
<feature type="transmembrane region" description="Helical" evidence="1">
    <location>
        <begin position="164"/>
        <end position="185"/>
    </location>
</feature>
<keyword evidence="1" id="KW-1133">Transmembrane helix</keyword>
<evidence type="ECO:0000256" key="1">
    <source>
        <dbReference type="SAM" id="Phobius"/>
    </source>
</evidence>
<name>A0ABW5DRC1_9PROT</name>
<accession>A0ABW5DRC1</accession>
<feature type="transmembrane region" description="Helical" evidence="1">
    <location>
        <begin position="105"/>
        <end position="128"/>
    </location>
</feature>
<reference evidence="3" key="1">
    <citation type="journal article" date="2019" name="Int. J. Syst. Evol. Microbiol.">
        <title>The Global Catalogue of Microorganisms (GCM) 10K type strain sequencing project: providing services to taxonomists for standard genome sequencing and annotation.</title>
        <authorList>
            <consortium name="The Broad Institute Genomics Platform"/>
            <consortium name="The Broad Institute Genome Sequencing Center for Infectious Disease"/>
            <person name="Wu L."/>
            <person name="Ma J."/>
        </authorList>
    </citation>
    <scope>NUCLEOTIDE SEQUENCE [LARGE SCALE GENOMIC DNA]</scope>
    <source>
        <strain evidence="3">CGMCC 1.19062</strain>
    </source>
</reference>
<feature type="transmembrane region" description="Helical" evidence="1">
    <location>
        <begin position="46"/>
        <end position="64"/>
    </location>
</feature>
<proteinExistence type="predicted"/>
<dbReference type="RefSeq" id="WP_379876026.1">
    <property type="nucleotide sequence ID" value="NZ_JBHUIP010000009.1"/>
</dbReference>
<keyword evidence="3" id="KW-1185">Reference proteome</keyword>
<organism evidence="2 3">
    <name type="scientific">Lacibacterium aquatile</name>
    <dbReference type="NCBI Taxonomy" id="1168082"/>
    <lineage>
        <taxon>Bacteria</taxon>
        <taxon>Pseudomonadati</taxon>
        <taxon>Pseudomonadota</taxon>
        <taxon>Alphaproteobacteria</taxon>
        <taxon>Rhodospirillales</taxon>
        <taxon>Rhodospirillaceae</taxon>
    </lineage>
</organism>
<dbReference type="Proteomes" id="UP001597295">
    <property type="component" value="Unassembled WGS sequence"/>
</dbReference>
<feature type="transmembrane region" description="Helical" evidence="1">
    <location>
        <begin position="140"/>
        <end position="158"/>
    </location>
</feature>
<evidence type="ECO:0000313" key="3">
    <source>
        <dbReference type="Proteomes" id="UP001597295"/>
    </source>
</evidence>
<comment type="caution">
    <text evidence="2">The sequence shown here is derived from an EMBL/GenBank/DDBJ whole genome shotgun (WGS) entry which is preliminary data.</text>
</comment>
<evidence type="ECO:0008006" key="4">
    <source>
        <dbReference type="Google" id="ProtNLM"/>
    </source>
</evidence>
<gene>
    <name evidence="2" type="ORF">ACFSM5_09165</name>
</gene>
<keyword evidence="1" id="KW-0472">Membrane</keyword>
<dbReference type="EMBL" id="JBHUIP010000009">
    <property type="protein sequence ID" value="MFD2263055.1"/>
    <property type="molecule type" value="Genomic_DNA"/>
</dbReference>
<sequence>MRVSSFKLISGVALAGLFVGTLPFLSMPLDQETANAAARMTARWSFCWFILAWSASSLATLWPGGWRETFLRHRRAVGLSFAGAHFVHAGFFLIAIFGFGVERPLATYLGGGFVYLLIAAMAATSNDASVRWLGWKRWKLLHAIGGWAALAVFSSSYAGRIPDMPVLGVTSVGIILTAVLLRGLAWRKRRLSARAH</sequence>